<dbReference type="RefSeq" id="WP_137628956.1">
    <property type="nucleotide sequence ID" value="NZ_BJDJ01000014.1"/>
</dbReference>
<dbReference type="PROSITE" id="PS51093">
    <property type="entry name" value="PTS_EIIA_TYPE_1"/>
    <property type="match status" value="1"/>
</dbReference>
<gene>
    <name evidence="8" type="ORF">ACFP5Y_09115</name>
</gene>
<reference evidence="9" key="1">
    <citation type="journal article" date="2019" name="Int. J. Syst. Evol. Microbiol.">
        <title>The Global Catalogue of Microorganisms (GCM) 10K type strain sequencing project: providing services to taxonomists for standard genome sequencing and annotation.</title>
        <authorList>
            <consortium name="The Broad Institute Genomics Platform"/>
            <consortium name="The Broad Institute Genome Sequencing Center for Infectious Disease"/>
            <person name="Wu L."/>
            <person name="Ma J."/>
        </authorList>
    </citation>
    <scope>NUCLEOTIDE SEQUENCE [LARGE SCALE GENOMIC DNA]</scope>
    <source>
        <strain evidence="9">CCM 8933</strain>
    </source>
</reference>
<evidence type="ECO:0000259" key="7">
    <source>
        <dbReference type="PROSITE" id="PS51093"/>
    </source>
</evidence>
<keyword evidence="6" id="KW-0418">Kinase</keyword>
<keyword evidence="4" id="KW-0808">Transferase</keyword>
<sequence length="161" mass="16989">MFGFLKKQAAPTLQAPVDGQVVDLTTVNDQVFAQKLMGEGFGVQPANGQIYAPASGTITNVFKTKHAIGLTTADGLELLIHIGLDTVELDGQPFTMHVKEADQVTPETLLADADLAQIKAADKEPVVLTLITNSATNLAGLTPIKTQSVQHGDVVTTLTLK</sequence>
<accession>A0ABW1S1H1</accession>
<keyword evidence="3 8" id="KW-0762">Sugar transport</keyword>
<dbReference type="InterPro" id="IPR011055">
    <property type="entry name" value="Dup_hybrid_motif"/>
</dbReference>
<evidence type="ECO:0000256" key="4">
    <source>
        <dbReference type="ARBA" id="ARBA00022679"/>
    </source>
</evidence>
<keyword evidence="5" id="KW-0598">Phosphotransferase system</keyword>
<evidence type="ECO:0000256" key="6">
    <source>
        <dbReference type="ARBA" id="ARBA00022777"/>
    </source>
</evidence>
<dbReference type="NCBIfam" id="TIGR00830">
    <property type="entry name" value="PTBA"/>
    <property type="match status" value="1"/>
</dbReference>
<dbReference type="PANTHER" id="PTHR45008:SF1">
    <property type="entry name" value="PTS SYSTEM GLUCOSE-SPECIFIC EIIA COMPONENT"/>
    <property type="match status" value="1"/>
</dbReference>
<dbReference type="Proteomes" id="UP001596282">
    <property type="component" value="Unassembled WGS sequence"/>
</dbReference>
<dbReference type="InterPro" id="IPR001127">
    <property type="entry name" value="PTS_EIIA_1_perm"/>
</dbReference>
<dbReference type="PANTHER" id="PTHR45008">
    <property type="entry name" value="PTS SYSTEM GLUCOSE-SPECIFIC EIIA COMPONENT"/>
    <property type="match status" value="1"/>
</dbReference>
<dbReference type="InterPro" id="IPR050890">
    <property type="entry name" value="PTS_EIIA_component"/>
</dbReference>
<evidence type="ECO:0000256" key="3">
    <source>
        <dbReference type="ARBA" id="ARBA00022597"/>
    </source>
</evidence>
<evidence type="ECO:0000256" key="5">
    <source>
        <dbReference type="ARBA" id="ARBA00022683"/>
    </source>
</evidence>
<evidence type="ECO:0000256" key="1">
    <source>
        <dbReference type="ARBA" id="ARBA00004496"/>
    </source>
</evidence>
<keyword evidence="2" id="KW-0813">Transport</keyword>
<dbReference type="PROSITE" id="PS00371">
    <property type="entry name" value="PTS_EIIA_TYPE_1_HIS"/>
    <property type="match status" value="1"/>
</dbReference>
<comment type="subcellular location">
    <subcellularLocation>
        <location evidence="1">Cytoplasm</location>
    </subcellularLocation>
</comment>
<name>A0ABW1S1H1_9LACO</name>
<evidence type="ECO:0000256" key="2">
    <source>
        <dbReference type="ARBA" id="ARBA00022448"/>
    </source>
</evidence>
<dbReference type="Gene3D" id="2.70.70.10">
    <property type="entry name" value="Glucose Permease (Domain IIA)"/>
    <property type="match status" value="1"/>
</dbReference>
<protein>
    <submittedName>
        <fullName evidence="8">PTS glucose transporter subunit IIA</fullName>
    </submittedName>
</protein>
<feature type="domain" description="PTS EIIA type-1" evidence="7">
    <location>
        <begin position="29"/>
        <end position="133"/>
    </location>
</feature>
<proteinExistence type="predicted"/>
<dbReference type="SUPFAM" id="SSF51261">
    <property type="entry name" value="Duplicated hybrid motif"/>
    <property type="match status" value="1"/>
</dbReference>
<comment type="caution">
    <text evidence="8">The sequence shown here is derived from an EMBL/GenBank/DDBJ whole genome shotgun (WGS) entry which is preliminary data.</text>
</comment>
<dbReference type="EMBL" id="JBHSSC010000037">
    <property type="protein sequence ID" value="MFC6181380.1"/>
    <property type="molecule type" value="Genomic_DNA"/>
</dbReference>
<evidence type="ECO:0000313" key="9">
    <source>
        <dbReference type="Proteomes" id="UP001596282"/>
    </source>
</evidence>
<keyword evidence="9" id="KW-1185">Reference proteome</keyword>
<evidence type="ECO:0000313" key="8">
    <source>
        <dbReference type="EMBL" id="MFC6181380.1"/>
    </source>
</evidence>
<organism evidence="8 9">
    <name type="scientific">Lactiplantibacillus daowaiensis</name>
    <dbReference type="NCBI Taxonomy" id="2559918"/>
    <lineage>
        <taxon>Bacteria</taxon>
        <taxon>Bacillati</taxon>
        <taxon>Bacillota</taxon>
        <taxon>Bacilli</taxon>
        <taxon>Lactobacillales</taxon>
        <taxon>Lactobacillaceae</taxon>
        <taxon>Lactiplantibacillus</taxon>
    </lineage>
</organism>
<dbReference type="Pfam" id="PF00358">
    <property type="entry name" value="PTS_EIIA_1"/>
    <property type="match status" value="1"/>
</dbReference>